<keyword evidence="5 6" id="KW-0472">Membrane</keyword>
<accession>A0A7W3JTV3</accession>
<keyword evidence="2" id="KW-1003">Cell membrane</keyword>
<dbReference type="EMBL" id="JACGWU010000002">
    <property type="protein sequence ID" value="MBA8829040.1"/>
    <property type="molecule type" value="Genomic_DNA"/>
</dbReference>
<dbReference type="Pfam" id="PF00482">
    <property type="entry name" value="T2SSF"/>
    <property type="match status" value="1"/>
</dbReference>
<evidence type="ECO:0000313" key="9">
    <source>
        <dbReference type="Proteomes" id="UP000524237"/>
    </source>
</evidence>
<dbReference type="PANTHER" id="PTHR35007">
    <property type="entry name" value="INTEGRAL MEMBRANE PROTEIN-RELATED"/>
    <property type="match status" value="1"/>
</dbReference>
<evidence type="ECO:0000313" key="8">
    <source>
        <dbReference type="EMBL" id="MBA8829040.1"/>
    </source>
</evidence>
<comment type="subcellular location">
    <subcellularLocation>
        <location evidence="1">Cell membrane</location>
        <topology evidence="1">Multi-pass membrane protein</topology>
    </subcellularLocation>
</comment>
<dbReference type="InterPro" id="IPR042094">
    <property type="entry name" value="T2SS_GspF_sf"/>
</dbReference>
<keyword evidence="3 6" id="KW-0812">Transmembrane</keyword>
<dbReference type="PANTHER" id="PTHR35007:SF4">
    <property type="entry name" value="CONSERVED TRANSMEMBRANE PROTEIN-RELATED"/>
    <property type="match status" value="1"/>
</dbReference>
<reference evidence="8 9" key="1">
    <citation type="submission" date="2020-07" db="EMBL/GenBank/DDBJ databases">
        <title>Sequencing the genomes of 1000 actinobacteria strains.</title>
        <authorList>
            <person name="Klenk H.-P."/>
        </authorList>
    </citation>
    <scope>NUCLEOTIDE SEQUENCE [LARGE SCALE GENOMIC DNA]</scope>
    <source>
        <strain evidence="8 9">DSM 23737</strain>
    </source>
</reference>
<dbReference type="AlphaFoldDB" id="A0A7W3JTV3"/>
<evidence type="ECO:0000256" key="6">
    <source>
        <dbReference type="SAM" id="Phobius"/>
    </source>
</evidence>
<feature type="transmembrane region" description="Helical" evidence="6">
    <location>
        <begin position="282"/>
        <end position="308"/>
    </location>
</feature>
<protein>
    <submittedName>
        <fullName evidence="8">Tight adherence protein C</fullName>
    </submittedName>
</protein>
<evidence type="ECO:0000256" key="3">
    <source>
        <dbReference type="ARBA" id="ARBA00022692"/>
    </source>
</evidence>
<comment type="caution">
    <text evidence="8">The sequence shown here is derived from an EMBL/GenBank/DDBJ whole genome shotgun (WGS) entry which is preliminary data.</text>
</comment>
<dbReference type="InterPro" id="IPR018076">
    <property type="entry name" value="T2SS_GspF_dom"/>
</dbReference>
<dbReference type="RefSeq" id="WP_182484468.1">
    <property type="nucleotide sequence ID" value="NZ_JACGWU010000002.1"/>
</dbReference>
<keyword evidence="9" id="KW-1185">Reference proteome</keyword>
<organism evidence="8 9">
    <name type="scientific">Alpinimonas psychrophila</name>
    <dbReference type="NCBI Taxonomy" id="748908"/>
    <lineage>
        <taxon>Bacteria</taxon>
        <taxon>Bacillati</taxon>
        <taxon>Actinomycetota</taxon>
        <taxon>Actinomycetes</taxon>
        <taxon>Micrococcales</taxon>
        <taxon>Microbacteriaceae</taxon>
        <taxon>Alpinimonas</taxon>
    </lineage>
</organism>
<evidence type="ECO:0000259" key="7">
    <source>
        <dbReference type="Pfam" id="PF00482"/>
    </source>
</evidence>
<keyword evidence="4 6" id="KW-1133">Transmembrane helix</keyword>
<name>A0A7W3JTV3_9MICO</name>
<dbReference type="Proteomes" id="UP000524237">
    <property type="component" value="Unassembled WGS sequence"/>
</dbReference>
<feature type="transmembrane region" description="Helical" evidence="6">
    <location>
        <begin position="110"/>
        <end position="130"/>
    </location>
</feature>
<sequence length="314" mass="33025">MSTVVAFALVLGAILGLGLWIVVSTVPRLGGIPLTQRVAPFVADLSPEAFRLSTRLPGDPVSVLGKILAVSVRRFTPLSEGLLGNKHETLRRLAQAGAPLTLEGFRARQLLWALGGLAAGVVIDLATGFFGTTTPIGLAVVPVVGLVTGCLAAEFALRSAVKRRATRITSELPTVFEFTSLCLAAGESITDTLRRVAQVGSGDFAGELGHVMRQVDTGVPLASALRQLSARLQLPAVPSGIEQILGALDRGSPLAAVLQAQAQDAREDDKRELLEKAGQKEVVMLVPLVFLILPVTILFAVFPGLLVIQTGFSF</sequence>
<feature type="transmembrane region" description="Helical" evidence="6">
    <location>
        <begin position="136"/>
        <end position="157"/>
    </location>
</feature>
<proteinExistence type="predicted"/>
<feature type="transmembrane region" description="Helical" evidence="6">
    <location>
        <begin position="6"/>
        <end position="27"/>
    </location>
</feature>
<dbReference type="GO" id="GO:0005886">
    <property type="term" value="C:plasma membrane"/>
    <property type="evidence" value="ECO:0007669"/>
    <property type="project" value="UniProtKB-SubCell"/>
</dbReference>
<feature type="domain" description="Type II secretion system protein GspF" evidence="7">
    <location>
        <begin position="180"/>
        <end position="301"/>
    </location>
</feature>
<evidence type="ECO:0000256" key="4">
    <source>
        <dbReference type="ARBA" id="ARBA00022989"/>
    </source>
</evidence>
<dbReference type="Gene3D" id="1.20.81.30">
    <property type="entry name" value="Type II secretion system (T2SS), domain F"/>
    <property type="match status" value="1"/>
</dbReference>
<evidence type="ECO:0000256" key="1">
    <source>
        <dbReference type="ARBA" id="ARBA00004651"/>
    </source>
</evidence>
<gene>
    <name evidence="8" type="ORF">FB555_001138</name>
</gene>
<evidence type="ECO:0000256" key="2">
    <source>
        <dbReference type="ARBA" id="ARBA00022475"/>
    </source>
</evidence>
<evidence type="ECO:0000256" key="5">
    <source>
        <dbReference type="ARBA" id="ARBA00023136"/>
    </source>
</evidence>